<comment type="caution">
    <text evidence="3">The sequence shown here is derived from an EMBL/GenBank/DDBJ whole genome shotgun (WGS) entry which is preliminary data.</text>
</comment>
<keyword evidence="4" id="KW-1185">Reference proteome</keyword>
<keyword evidence="2" id="KW-0812">Transmembrane</keyword>
<reference evidence="3" key="1">
    <citation type="submission" date="2023-10" db="EMBL/GenBank/DDBJ databases">
        <title>Genome assembly of Pristionchus species.</title>
        <authorList>
            <person name="Yoshida K."/>
            <person name="Sommer R.J."/>
        </authorList>
    </citation>
    <scope>NUCLEOTIDE SEQUENCE</scope>
    <source>
        <strain evidence="3">RS0144</strain>
    </source>
</reference>
<sequence>MYFMAFDSKSDPVNTPYNIPHRSTGEKQFDEIAKVVLIILLIVRVFVSGYLFKLVLNYRRYILEEKERRKAKQAKRKEANDRRMAKKAMKERNQRREDGQNDTITVHVKNEKTDEKDGEMFLFNESSDDNDDLSSDSSMENVFP</sequence>
<evidence type="ECO:0000313" key="4">
    <source>
        <dbReference type="Proteomes" id="UP001432027"/>
    </source>
</evidence>
<dbReference type="Proteomes" id="UP001432027">
    <property type="component" value="Unassembled WGS sequence"/>
</dbReference>
<dbReference type="AlphaFoldDB" id="A0AAV5U4A2"/>
<keyword evidence="2" id="KW-0472">Membrane</keyword>
<feature type="region of interest" description="Disordered" evidence="1">
    <location>
        <begin position="68"/>
        <end position="144"/>
    </location>
</feature>
<evidence type="ECO:0000256" key="1">
    <source>
        <dbReference type="SAM" id="MobiDB-lite"/>
    </source>
</evidence>
<keyword evidence="2" id="KW-1133">Transmembrane helix</keyword>
<feature type="compositionally biased region" description="Basic and acidic residues" evidence="1">
    <location>
        <begin position="108"/>
        <end position="119"/>
    </location>
</feature>
<protein>
    <submittedName>
        <fullName evidence="3">Uncharacterized protein</fullName>
    </submittedName>
</protein>
<dbReference type="EMBL" id="BTSX01000005">
    <property type="protein sequence ID" value="GMT01208.1"/>
    <property type="molecule type" value="Genomic_DNA"/>
</dbReference>
<feature type="compositionally biased region" description="Basic and acidic residues" evidence="1">
    <location>
        <begin position="76"/>
        <end position="99"/>
    </location>
</feature>
<proteinExistence type="predicted"/>
<organism evidence="3 4">
    <name type="scientific">Pristionchus entomophagus</name>
    <dbReference type="NCBI Taxonomy" id="358040"/>
    <lineage>
        <taxon>Eukaryota</taxon>
        <taxon>Metazoa</taxon>
        <taxon>Ecdysozoa</taxon>
        <taxon>Nematoda</taxon>
        <taxon>Chromadorea</taxon>
        <taxon>Rhabditida</taxon>
        <taxon>Rhabditina</taxon>
        <taxon>Diplogasteromorpha</taxon>
        <taxon>Diplogasteroidea</taxon>
        <taxon>Neodiplogasteridae</taxon>
        <taxon>Pristionchus</taxon>
    </lineage>
</organism>
<name>A0AAV5U4A2_9BILA</name>
<evidence type="ECO:0000256" key="2">
    <source>
        <dbReference type="SAM" id="Phobius"/>
    </source>
</evidence>
<evidence type="ECO:0000313" key="3">
    <source>
        <dbReference type="EMBL" id="GMT01208.1"/>
    </source>
</evidence>
<accession>A0AAV5U4A2</accession>
<gene>
    <name evidence="3" type="ORF">PENTCL1PPCAC_23382</name>
</gene>
<feature type="transmembrane region" description="Helical" evidence="2">
    <location>
        <begin position="32"/>
        <end position="52"/>
    </location>
</feature>